<dbReference type="EMBL" id="CAJNOQ010017492">
    <property type="protein sequence ID" value="CAF1400136.1"/>
    <property type="molecule type" value="Genomic_DNA"/>
</dbReference>
<sequence length="111" mass="12742">MGCLWLASETTLRYKHDELERYLQMNIGDVHKQSNSLAFWKENQLKFSNLSLLARRLFSILTTSAGVERQFSATGLVINERRASLNSDTAEDISLVRSVQKIVEQKSNFFT</sequence>
<evidence type="ECO:0000313" key="6">
    <source>
        <dbReference type="Proteomes" id="UP000663829"/>
    </source>
</evidence>
<proteinExistence type="predicted"/>
<gene>
    <name evidence="3" type="ORF">GPM918_LOCUS33225</name>
    <name evidence="2" type="ORF">OVA965_LOCUS18000</name>
    <name evidence="5" type="ORF">SRO942_LOCUS33908</name>
    <name evidence="4" type="ORF">TMI583_LOCUS18013</name>
</gene>
<dbReference type="EMBL" id="CAJOBC010082913">
    <property type="protein sequence ID" value="CAF4294142.1"/>
    <property type="molecule type" value="Genomic_DNA"/>
</dbReference>
<accession>A0A815L6D0</accession>
<evidence type="ECO:0000313" key="3">
    <source>
        <dbReference type="EMBL" id="CAF1400136.1"/>
    </source>
</evidence>
<dbReference type="Proteomes" id="UP000681722">
    <property type="component" value="Unassembled WGS sequence"/>
</dbReference>
<feature type="domain" description="HAT C-terminal dimerisation" evidence="1">
    <location>
        <begin position="18"/>
        <end position="96"/>
    </location>
</feature>
<evidence type="ECO:0000313" key="5">
    <source>
        <dbReference type="EMBL" id="CAF4294142.1"/>
    </source>
</evidence>
<dbReference type="Proteomes" id="UP000682733">
    <property type="component" value="Unassembled WGS sequence"/>
</dbReference>
<dbReference type="OrthoDB" id="5103at2759"/>
<reference evidence="3" key="1">
    <citation type="submission" date="2021-02" db="EMBL/GenBank/DDBJ databases">
        <authorList>
            <person name="Nowell W R."/>
        </authorList>
    </citation>
    <scope>NUCLEOTIDE SEQUENCE</scope>
</reference>
<dbReference type="Pfam" id="PF05699">
    <property type="entry name" value="Dimer_Tnp_hAT"/>
    <property type="match status" value="1"/>
</dbReference>
<keyword evidence="6" id="KW-1185">Reference proteome</keyword>
<dbReference type="InterPro" id="IPR012337">
    <property type="entry name" value="RNaseH-like_sf"/>
</dbReference>
<protein>
    <recommendedName>
        <fullName evidence="1">HAT C-terminal dimerisation domain-containing protein</fullName>
    </recommendedName>
</protein>
<dbReference type="SUPFAM" id="SSF53098">
    <property type="entry name" value="Ribonuclease H-like"/>
    <property type="match status" value="1"/>
</dbReference>
<dbReference type="Proteomes" id="UP000663829">
    <property type="component" value="Unassembled WGS sequence"/>
</dbReference>
<name>A0A815L6D0_9BILA</name>
<evidence type="ECO:0000313" key="2">
    <source>
        <dbReference type="EMBL" id="CAF1073319.1"/>
    </source>
</evidence>
<comment type="caution">
    <text evidence="3">The sequence shown here is derived from an EMBL/GenBank/DDBJ whole genome shotgun (WGS) entry which is preliminary data.</text>
</comment>
<dbReference type="PANTHER" id="PTHR47611">
    <property type="entry name" value="HAT DIMERISATION DOMAIN, C-TERMINAL"/>
    <property type="match status" value="1"/>
</dbReference>
<evidence type="ECO:0000259" key="1">
    <source>
        <dbReference type="Pfam" id="PF05699"/>
    </source>
</evidence>
<dbReference type="EMBL" id="CAJOBA010008827">
    <property type="protein sequence ID" value="CAF3837352.1"/>
    <property type="molecule type" value="Genomic_DNA"/>
</dbReference>
<dbReference type="EMBL" id="CAJNOK010008810">
    <property type="protein sequence ID" value="CAF1073319.1"/>
    <property type="molecule type" value="Genomic_DNA"/>
</dbReference>
<dbReference type="GO" id="GO:0046983">
    <property type="term" value="F:protein dimerization activity"/>
    <property type="evidence" value="ECO:0007669"/>
    <property type="project" value="InterPro"/>
</dbReference>
<dbReference type="InterPro" id="IPR008906">
    <property type="entry name" value="HATC_C_dom"/>
</dbReference>
<dbReference type="PANTHER" id="PTHR47611:SF1">
    <property type="entry name" value="CCHC-TYPE DOMAIN-CONTAINING PROTEIN"/>
    <property type="match status" value="1"/>
</dbReference>
<dbReference type="Proteomes" id="UP000677228">
    <property type="component" value="Unassembled WGS sequence"/>
</dbReference>
<dbReference type="AlphaFoldDB" id="A0A815L6D0"/>
<organism evidence="3 6">
    <name type="scientific">Didymodactylos carnosus</name>
    <dbReference type="NCBI Taxonomy" id="1234261"/>
    <lineage>
        <taxon>Eukaryota</taxon>
        <taxon>Metazoa</taxon>
        <taxon>Spiralia</taxon>
        <taxon>Gnathifera</taxon>
        <taxon>Rotifera</taxon>
        <taxon>Eurotatoria</taxon>
        <taxon>Bdelloidea</taxon>
        <taxon>Philodinida</taxon>
        <taxon>Philodinidae</taxon>
        <taxon>Didymodactylos</taxon>
    </lineage>
</organism>
<evidence type="ECO:0000313" key="4">
    <source>
        <dbReference type="EMBL" id="CAF3837352.1"/>
    </source>
</evidence>